<dbReference type="Proteomes" id="UP000678499">
    <property type="component" value="Unassembled WGS sequence"/>
</dbReference>
<dbReference type="PROSITE" id="PS00345">
    <property type="entry name" value="ETS_DOMAIN_1"/>
    <property type="match status" value="1"/>
</dbReference>
<dbReference type="InterPro" id="IPR036388">
    <property type="entry name" value="WH-like_DNA-bd_sf"/>
</dbReference>
<dbReference type="PROSITE" id="PS50061">
    <property type="entry name" value="ETS_DOMAIN_3"/>
    <property type="match status" value="1"/>
</dbReference>
<dbReference type="SMART" id="SM00413">
    <property type="entry name" value="ETS"/>
    <property type="match status" value="1"/>
</dbReference>
<evidence type="ECO:0000313" key="7">
    <source>
        <dbReference type="Proteomes" id="UP000678499"/>
    </source>
</evidence>
<keyword evidence="3" id="KW-0539">Nucleus</keyword>
<dbReference type="EMBL" id="OA882045">
    <property type="protein sequence ID" value="CAD7272175.1"/>
    <property type="molecule type" value="Genomic_DNA"/>
</dbReference>
<dbReference type="FunFam" id="1.10.10.10:FF:001050">
    <property type="entry name" value="Predicted protein"/>
    <property type="match status" value="1"/>
</dbReference>
<dbReference type="InterPro" id="IPR036390">
    <property type="entry name" value="WH_DNA-bd_sf"/>
</dbReference>
<name>A0A7R9BBN0_9CRUS</name>
<organism evidence="6">
    <name type="scientific">Notodromas monacha</name>
    <dbReference type="NCBI Taxonomy" id="399045"/>
    <lineage>
        <taxon>Eukaryota</taxon>
        <taxon>Metazoa</taxon>
        <taxon>Ecdysozoa</taxon>
        <taxon>Arthropoda</taxon>
        <taxon>Crustacea</taxon>
        <taxon>Oligostraca</taxon>
        <taxon>Ostracoda</taxon>
        <taxon>Podocopa</taxon>
        <taxon>Podocopida</taxon>
        <taxon>Cypridocopina</taxon>
        <taxon>Cypridoidea</taxon>
        <taxon>Cyprididae</taxon>
        <taxon>Notodromas</taxon>
    </lineage>
</organism>
<evidence type="ECO:0000256" key="2">
    <source>
        <dbReference type="ARBA" id="ARBA00023125"/>
    </source>
</evidence>
<feature type="domain" description="ETS" evidence="5">
    <location>
        <begin position="294"/>
        <end position="374"/>
    </location>
</feature>
<dbReference type="PROSITE" id="PS00346">
    <property type="entry name" value="ETS_DOMAIN_2"/>
    <property type="match status" value="1"/>
</dbReference>
<dbReference type="InterPro" id="IPR046328">
    <property type="entry name" value="ETS_fam"/>
</dbReference>
<dbReference type="InterPro" id="IPR000418">
    <property type="entry name" value="Ets_dom"/>
</dbReference>
<evidence type="ECO:0000256" key="3">
    <source>
        <dbReference type="RuleBase" id="RU004019"/>
    </source>
</evidence>
<dbReference type="PANTHER" id="PTHR11849">
    <property type="entry name" value="ETS"/>
    <property type="match status" value="1"/>
</dbReference>
<dbReference type="OrthoDB" id="10067219at2759"/>
<keyword evidence="7" id="KW-1185">Reference proteome</keyword>
<reference evidence="6" key="1">
    <citation type="submission" date="2020-11" db="EMBL/GenBank/DDBJ databases">
        <authorList>
            <person name="Tran Van P."/>
        </authorList>
    </citation>
    <scope>NUCLEOTIDE SEQUENCE</scope>
</reference>
<comment type="similarity">
    <text evidence="1 3">Belongs to the ETS family.</text>
</comment>
<dbReference type="SUPFAM" id="SSF46785">
    <property type="entry name" value="Winged helix' DNA-binding domain"/>
    <property type="match status" value="1"/>
</dbReference>
<dbReference type="AlphaFoldDB" id="A0A7R9BBN0"/>
<accession>A0A7R9BBN0</accession>
<feature type="region of interest" description="Disordered" evidence="4">
    <location>
        <begin position="196"/>
        <end position="233"/>
    </location>
</feature>
<dbReference type="GO" id="GO:0005634">
    <property type="term" value="C:nucleus"/>
    <property type="evidence" value="ECO:0007669"/>
    <property type="project" value="UniProtKB-SubCell"/>
</dbReference>
<dbReference type="EMBL" id="CAJPEX010000008">
    <property type="protein sequence ID" value="CAG0912327.1"/>
    <property type="molecule type" value="Genomic_DNA"/>
</dbReference>
<keyword evidence="2 3" id="KW-0238">DNA-binding</keyword>
<dbReference type="Pfam" id="PF00178">
    <property type="entry name" value="Ets"/>
    <property type="match status" value="1"/>
</dbReference>
<gene>
    <name evidence="6" type="ORF">NMOB1V02_LOCUS120</name>
</gene>
<evidence type="ECO:0000256" key="4">
    <source>
        <dbReference type="SAM" id="MobiDB-lite"/>
    </source>
</evidence>
<protein>
    <recommendedName>
        <fullName evidence="5">ETS domain-containing protein</fullName>
    </recommendedName>
</protein>
<dbReference type="PANTHER" id="PTHR11849:SF289">
    <property type="entry name" value="ETS-LIKE PROTEIN POINTED"/>
    <property type="match status" value="1"/>
</dbReference>
<feature type="region of interest" description="Disordered" evidence="4">
    <location>
        <begin position="127"/>
        <end position="183"/>
    </location>
</feature>
<comment type="subcellular location">
    <subcellularLocation>
        <location evidence="3">Nucleus</location>
    </subcellularLocation>
</comment>
<dbReference type="GO" id="GO:0043565">
    <property type="term" value="F:sequence-specific DNA binding"/>
    <property type="evidence" value="ECO:0007669"/>
    <property type="project" value="InterPro"/>
</dbReference>
<dbReference type="GO" id="GO:0030154">
    <property type="term" value="P:cell differentiation"/>
    <property type="evidence" value="ECO:0007669"/>
    <property type="project" value="TreeGrafter"/>
</dbReference>
<sequence length="402" mass="43835">MNELGNLTAALQSPVRPAGKAWHSLRISGRGQVANARKLLPHCAGVEKGEFGYPFVDLRPTLWARFFSSIAVIALALIYARPWRKGEEESPVPASKRYGSCMTGIGEVHGSGGNPAVNGDGFNMSQHSGFDGAPEAEYSNTAYLNGGPGSNGPGSAEGYYGSPQAPSGQHAPSHHHPHFISAPPATHAHYLKGQGHVHPSIMPREGRFSLPDGYHTDGSLNGFQPDPWGGNPAYLHGREVPNGPGGHHMDVLGHPPDSTQSIGGDVKPTLTPVMLSGYNGNGMNGPCFTGSGPIQLWQFLLELLTDKSCQSFISWTGDGWEFKLTDPDEVARRWGLRKNKPKMNYEKLSRGLRYYYDKHIIHKTAGKRYVYRFVCELQNLLGYSAEEIHAMVDLKPDKKDDE</sequence>
<dbReference type="PRINTS" id="PR00454">
    <property type="entry name" value="ETSDOMAIN"/>
</dbReference>
<evidence type="ECO:0000259" key="5">
    <source>
        <dbReference type="PROSITE" id="PS50061"/>
    </source>
</evidence>
<proteinExistence type="inferred from homology"/>
<dbReference type="GO" id="GO:0000981">
    <property type="term" value="F:DNA-binding transcription factor activity, RNA polymerase II-specific"/>
    <property type="evidence" value="ECO:0007669"/>
    <property type="project" value="TreeGrafter"/>
</dbReference>
<evidence type="ECO:0000256" key="1">
    <source>
        <dbReference type="ARBA" id="ARBA00005562"/>
    </source>
</evidence>
<evidence type="ECO:0000313" key="6">
    <source>
        <dbReference type="EMBL" id="CAD7272175.1"/>
    </source>
</evidence>
<dbReference type="Gene3D" id="1.10.10.10">
    <property type="entry name" value="Winged helix-like DNA-binding domain superfamily/Winged helix DNA-binding domain"/>
    <property type="match status" value="1"/>
</dbReference>